<organism evidence="1 2">
    <name type="scientific">Littorina saxatilis</name>
    <dbReference type="NCBI Taxonomy" id="31220"/>
    <lineage>
        <taxon>Eukaryota</taxon>
        <taxon>Metazoa</taxon>
        <taxon>Spiralia</taxon>
        <taxon>Lophotrochozoa</taxon>
        <taxon>Mollusca</taxon>
        <taxon>Gastropoda</taxon>
        <taxon>Caenogastropoda</taxon>
        <taxon>Littorinimorpha</taxon>
        <taxon>Littorinoidea</taxon>
        <taxon>Littorinidae</taxon>
        <taxon>Littorina</taxon>
    </lineage>
</organism>
<dbReference type="EMBL" id="JBAMIC010000018">
    <property type="protein sequence ID" value="KAK7094745.1"/>
    <property type="molecule type" value="Genomic_DNA"/>
</dbReference>
<reference evidence="1 2" key="1">
    <citation type="submission" date="2024-02" db="EMBL/GenBank/DDBJ databases">
        <title>Chromosome-scale genome assembly of the rough periwinkle Littorina saxatilis.</title>
        <authorList>
            <person name="De Jode A."/>
            <person name="Faria R."/>
            <person name="Formenti G."/>
            <person name="Sims Y."/>
            <person name="Smith T.P."/>
            <person name="Tracey A."/>
            <person name="Wood J.M.D."/>
            <person name="Zagrodzka Z.B."/>
            <person name="Johannesson K."/>
            <person name="Butlin R.K."/>
            <person name="Leder E.H."/>
        </authorList>
    </citation>
    <scope>NUCLEOTIDE SEQUENCE [LARGE SCALE GENOMIC DNA]</scope>
    <source>
        <strain evidence="1">Snail1</strain>
        <tissue evidence="1">Muscle</tissue>
    </source>
</reference>
<name>A0AAN9G5K0_9CAEN</name>
<comment type="caution">
    <text evidence="1">The sequence shown here is derived from an EMBL/GenBank/DDBJ whole genome shotgun (WGS) entry which is preliminary data.</text>
</comment>
<keyword evidence="2" id="KW-1185">Reference proteome</keyword>
<dbReference type="Proteomes" id="UP001374579">
    <property type="component" value="Unassembled WGS sequence"/>
</dbReference>
<evidence type="ECO:0000313" key="1">
    <source>
        <dbReference type="EMBL" id="KAK7094745.1"/>
    </source>
</evidence>
<proteinExistence type="predicted"/>
<evidence type="ECO:0000313" key="2">
    <source>
        <dbReference type="Proteomes" id="UP001374579"/>
    </source>
</evidence>
<accession>A0AAN9G5K0</accession>
<sequence length="199" mass="22669">MAFSVAYYDLLNKNIHHIYSGLPSNVRFRCNPNPGVTLNPHDGCLTACKKFIKPQRKTVPERLYRRLWAYSPEFGSPLPRAPAFRCVSTEEAQLIVDRLHQRPKTQHRRRECYREDGDEDCEVIRTTSPTVYSVGGHGRRCQSTEEMQALTARLSRPTTAFSIKCDLREGQSLDPVEVVHERSAMSSRSRRGGAKTAFS</sequence>
<gene>
    <name evidence="1" type="ORF">V1264_006252</name>
</gene>
<dbReference type="AlphaFoldDB" id="A0AAN9G5K0"/>
<protein>
    <submittedName>
        <fullName evidence="1">Uncharacterized protein</fullName>
    </submittedName>
</protein>